<keyword evidence="2" id="KW-1185">Reference proteome</keyword>
<name>A0ABX7BPT9_9CAUL</name>
<organism evidence="1 2">
    <name type="scientific">Brevundimonas vitisensis</name>
    <dbReference type="NCBI Taxonomy" id="2800818"/>
    <lineage>
        <taxon>Bacteria</taxon>
        <taxon>Pseudomonadati</taxon>
        <taxon>Pseudomonadota</taxon>
        <taxon>Alphaproteobacteria</taxon>
        <taxon>Caulobacterales</taxon>
        <taxon>Caulobacteraceae</taxon>
        <taxon>Brevundimonas</taxon>
    </lineage>
</organism>
<evidence type="ECO:0000313" key="2">
    <source>
        <dbReference type="Proteomes" id="UP000595448"/>
    </source>
</evidence>
<reference evidence="1 2" key="1">
    <citation type="submission" date="2021-01" db="EMBL/GenBank/DDBJ databases">
        <title>Brevundimonas vitis sp. nov., an bacterium isolated from grape (Vitis vinifera).</title>
        <authorList>
            <person name="Jiang L."/>
            <person name="Lee J."/>
        </authorList>
    </citation>
    <scope>NUCLEOTIDE SEQUENCE [LARGE SCALE GENOMIC DNA]</scope>
    <source>
        <strain evidence="1 2">GRTSA-9</strain>
    </source>
</reference>
<evidence type="ECO:0000313" key="1">
    <source>
        <dbReference type="EMBL" id="QQQ18376.1"/>
    </source>
</evidence>
<dbReference type="EMBL" id="CP067977">
    <property type="protein sequence ID" value="QQQ18376.1"/>
    <property type="molecule type" value="Genomic_DNA"/>
</dbReference>
<protein>
    <submittedName>
        <fullName evidence="1">Uncharacterized protein</fullName>
    </submittedName>
</protein>
<sequence>MSLAYSISLCQDAAIVRTGGAMTGGLGMTMGGSAIIGMTTITMTTTTPDRVGTG</sequence>
<gene>
    <name evidence="1" type="ORF">JIP62_13945</name>
</gene>
<proteinExistence type="predicted"/>
<accession>A0ABX7BPT9</accession>
<dbReference type="RefSeq" id="WP_201102747.1">
    <property type="nucleotide sequence ID" value="NZ_CP067977.1"/>
</dbReference>
<dbReference type="Proteomes" id="UP000595448">
    <property type="component" value="Chromosome"/>
</dbReference>